<sequence length="202" mass="22161">MKMTLDKKVDWTKSLPKDSGTEELFQEFKEKAEALTVKVINVKTAAEAEASILKEITEEKAKIVCAVKSMELVNIQNIQEKAKKSGVDFSLEIDRDIIEKAQIGISEFDLGIADLGTIVQDADDVQKRLVSTLPPIHIAVLQKKAIVDTLQSSLEVINKTYNGNPSNFIAYVTGPSKTSDIERVLTIGVHGPGKLIVVVIDQ</sequence>
<proteinExistence type="predicted"/>
<evidence type="ECO:0000313" key="3">
    <source>
        <dbReference type="Proteomes" id="UP000192731"/>
    </source>
</evidence>
<dbReference type="SUPFAM" id="SSF100950">
    <property type="entry name" value="NagB/RpiA/CoA transferase-like"/>
    <property type="match status" value="1"/>
</dbReference>
<dbReference type="InterPro" id="IPR037171">
    <property type="entry name" value="NagB/RpiA_transferase-like"/>
</dbReference>
<organism evidence="2 3">
    <name type="scientific">Desulfonispora thiosulfatigenes DSM 11270</name>
    <dbReference type="NCBI Taxonomy" id="656914"/>
    <lineage>
        <taxon>Bacteria</taxon>
        <taxon>Bacillati</taxon>
        <taxon>Bacillota</taxon>
        <taxon>Clostridia</taxon>
        <taxon>Eubacteriales</taxon>
        <taxon>Peptococcaceae</taxon>
        <taxon>Desulfonispora</taxon>
    </lineage>
</organism>
<gene>
    <name evidence="2" type="ORF">SAMN00017405_0598</name>
</gene>
<evidence type="ECO:0000313" key="2">
    <source>
        <dbReference type="EMBL" id="SMB89340.1"/>
    </source>
</evidence>
<dbReference type="EMBL" id="FWWT01000016">
    <property type="protein sequence ID" value="SMB89340.1"/>
    <property type="molecule type" value="Genomic_DNA"/>
</dbReference>
<dbReference type="PANTHER" id="PTHR43682:SF1">
    <property type="entry name" value="LACTATE UTILIZATION PROTEIN C"/>
    <property type="match status" value="1"/>
</dbReference>
<accession>A0A1W1V831</accession>
<dbReference type="InterPro" id="IPR024185">
    <property type="entry name" value="FTHF_cligase-like_sf"/>
</dbReference>
<protein>
    <submittedName>
        <fullName evidence="2">L-lactate dehydrogenase complex protein LldG</fullName>
    </submittedName>
</protein>
<dbReference type="InterPro" id="IPR003741">
    <property type="entry name" value="LUD_dom"/>
</dbReference>
<dbReference type="PANTHER" id="PTHR43682">
    <property type="entry name" value="LACTATE UTILIZATION PROTEIN C"/>
    <property type="match status" value="1"/>
</dbReference>
<name>A0A1W1V831_DESTI</name>
<dbReference type="Gene3D" id="3.40.50.10420">
    <property type="entry name" value="NagB/RpiA/CoA transferase-like"/>
    <property type="match status" value="1"/>
</dbReference>
<dbReference type="AlphaFoldDB" id="A0A1W1V831"/>
<dbReference type="Pfam" id="PF02589">
    <property type="entry name" value="LUD_dom"/>
    <property type="match status" value="1"/>
</dbReference>
<keyword evidence="3" id="KW-1185">Reference proteome</keyword>
<reference evidence="2 3" key="1">
    <citation type="submission" date="2017-04" db="EMBL/GenBank/DDBJ databases">
        <authorList>
            <person name="Afonso C.L."/>
            <person name="Miller P.J."/>
            <person name="Scott M.A."/>
            <person name="Spackman E."/>
            <person name="Goraichik I."/>
            <person name="Dimitrov K.M."/>
            <person name="Suarez D.L."/>
            <person name="Swayne D.E."/>
        </authorList>
    </citation>
    <scope>NUCLEOTIDE SEQUENCE [LARGE SCALE GENOMIC DNA]</scope>
    <source>
        <strain evidence="2 3">DSM 11270</strain>
    </source>
</reference>
<dbReference type="OrthoDB" id="9794157at2"/>
<evidence type="ECO:0000259" key="1">
    <source>
        <dbReference type="Pfam" id="PF02589"/>
    </source>
</evidence>
<dbReference type="Proteomes" id="UP000192731">
    <property type="component" value="Unassembled WGS sequence"/>
</dbReference>
<dbReference type="STRING" id="656914.SAMN00017405_0598"/>
<dbReference type="RefSeq" id="WP_084052983.1">
    <property type="nucleotide sequence ID" value="NZ_FWWT01000016.1"/>
</dbReference>
<feature type="domain" description="LUD" evidence="1">
    <location>
        <begin position="26"/>
        <end position="200"/>
    </location>
</feature>